<protein>
    <submittedName>
        <fullName evidence="1">Uncharacterized protein</fullName>
    </submittedName>
</protein>
<dbReference type="AlphaFoldDB" id="A0A5B8W4K3"/>
<sequence>MVSKIYFKHVPDQPYHPPCPGACYNAGIMHPFIKLNPVTPRAIKSRFDGLLNRPGLAPKSAYDPTAPFYLNATKTVELTEMEFAKSFAIYSDQDGAFYDRQ</sequence>
<reference evidence="1 2" key="1">
    <citation type="journal article" date="2013" name="J. Microbiol.">
        <title>Mucilaginibacter ginsenosidivorax sp. nov., with ginsenoside converting activity isolated from sediment.</title>
        <authorList>
            <person name="Kim J.K."/>
            <person name="Choi T.E."/>
            <person name="Liu Q.M."/>
            <person name="Park H.Y."/>
            <person name="Yi T.H."/>
            <person name="Yoon M.H."/>
            <person name="Kim S.C."/>
            <person name="Im W.T."/>
        </authorList>
    </citation>
    <scope>NUCLEOTIDE SEQUENCE [LARGE SCALE GENOMIC DNA]</scope>
    <source>
        <strain evidence="1 2">KHI28</strain>
    </source>
</reference>
<dbReference type="EMBL" id="CP042437">
    <property type="protein sequence ID" value="QEC78980.1"/>
    <property type="molecule type" value="Genomic_DNA"/>
</dbReference>
<evidence type="ECO:0000313" key="1">
    <source>
        <dbReference type="EMBL" id="QEC78980.1"/>
    </source>
</evidence>
<accession>A0A5B8W4K3</accession>
<evidence type="ECO:0000313" key="2">
    <source>
        <dbReference type="Proteomes" id="UP000321362"/>
    </source>
</evidence>
<proteinExistence type="predicted"/>
<gene>
    <name evidence="1" type="ORF">FSB76_24645</name>
</gene>
<dbReference type="Proteomes" id="UP000321362">
    <property type="component" value="Chromosome"/>
</dbReference>
<dbReference type="RefSeq" id="WP_147058126.1">
    <property type="nucleotide sequence ID" value="NZ_CP042437.1"/>
</dbReference>
<dbReference type="OrthoDB" id="9806704at2"/>
<organism evidence="1 2">
    <name type="scientific">Mucilaginibacter ginsenosidivorax</name>
    <dbReference type="NCBI Taxonomy" id="862126"/>
    <lineage>
        <taxon>Bacteria</taxon>
        <taxon>Pseudomonadati</taxon>
        <taxon>Bacteroidota</taxon>
        <taxon>Sphingobacteriia</taxon>
        <taxon>Sphingobacteriales</taxon>
        <taxon>Sphingobacteriaceae</taxon>
        <taxon>Mucilaginibacter</taxon>
    </lineage>
</organism>
<dbReference type="KEGG" id="mgk:FSB76_24645"/>
<name>A0A5B8W4K3_9SPHI</name>
<keyword evidence="2" id="KW-1185">Reference proteome</keyword>